<keyword evidence="5 7" id="KW-0067">ATP-binding</keyword>
<dbReference type="OrthoDB" id="9802264at2"/>
<dbReference type="SUPFAM" id="SSF52540">
    <property type="entry name" value="P-loop containing nucleoside triphosphate hydrolases"/>
    <property type="match status" value="1"/>
</dbReference>
<evidence type="ECO:0000256" key="1">
    <source>
        <dbReference type="ARBA" id="ARBA00004417"/>
    </source>
</evidence>
<dbReference type="InterPro" id="IPR027417">
    <property type="entry name" value="P-loop_NTPase"/>
</dbReference>
<feature type="domain" description="ABC transporter" evidence="6">
    <location>
        <begin position="6"/>
        <end position="254"/>
    </location>
</feature>
<dbReference type="InterPro" id="IPR050319">
    <property type="entry name" value="ABC_transp_ATP-bind"/>
</dbReference>
<proteinExistence type="inferred from homology"/>
<dbReference type="GO" id="GO:0016887">
    <property type="term" value="F:ATP hydrolysis activity"/>
    <property type="evidence" value="ECO:0007669"/>
    <property type="project" value="InterPro"/>
</dbReference>
<dbReference type="GO" id="GO:0015833">
    <property type="term" value="P:peptide transport"/>
    <property type="evidence" value="ECO:0007669"/>
    <property type="project" value="InterPro"/>
</dbReference>
<dbReference type="FunFam" id="3.40.50.300:FF:000016">
    <property type="entry name" value="Oligopeptide ABC transporter ATP-binding component"/>
    <property type="match status" value="1"/>
</dbReference>
<gene>
    <name evidence="7" type="ORF">LX81_03219</name>
</gene>
<evidence type="ECO:0000256" key="4">
    <source>
        <dbReference type="ARBA" id="ARBA00022741"/>
    </source>
</evidence>
<comment type="subcellular location">
    <subcellularLocation>
        <location evidence="1">Cell inner membrane</location>
        <topology evidence="1">Peripheral membrane protein</topology>
    </subcellularLocation>
</comment>
<dbReference type="GO" id="GO:0005886">
    <property type="term" value="C:plasma membrane"/>
    <property type="evidence" value="ECO:0007669"/>
    <property type="project" value="UniProtKB-SubCell"/>
</dbReference>
<dbReference type="Proteomes" id="UP000248916">
    <property type="component" value="Unassembled WGS sequence"/>
</dbReference>
<dbReference type="GO" id="GO:0005524">
    <property type="term" value="F:ATP binding"/>
    <property type="evidence" value="ECO:0007669"/>
    <property type="project" value="UniProtKB-KW"/>
</dbReference>
<dbReference type="GO" id="GO:0055085">
    <property type="term" value="P:transmembrane transport"/>
    <property type="evidence" value="ECO:0007669"/>
    <property type="project" value="UniProtKB-ARBA"/>
</dbReference>
<dbReference type="Gene3D" id="3.40.50.300">
    <property type="entry name" value="P-loop containing nucleotide triphosphate hydrolases"/>
    <property type="match status" value="1"/>
</dbReference>
<protein>
    <submittedName>
        <fullName evidence="7">Peptide/nickel transport system ATP-binding protein/oligopeptide transport system ATP-binding protein</fullName>
    </submittedName>
</protein>
<sequence>MSDPILEIRDLRKTYRIKRGGAWREIHAIDGVSLTVRRGETLGIVGESGCGKSTLGRAILRLTEPDGGQLVHEGSDLLSLGRRGLAAARLKIRMVFQDPYASLNPRRSVGDSVAELGDIHGLFRSRRERAERVGEALDRVGLGARFAASFPHELSGGQRQRVGLARAILPEPDLIIADEPVSALDVSIQAQVLNLLAELKSRLDLTLIFISHDLGVVASISDRVAVLYMGRVAEIAPADDLFEAPLHPYTRLLLSAIPRPDPSQRITGAVDLGEPPRRLETTLGCPFRDRCEHATARCHDETPPLREIAAGRHVACHHARLGPEW</sequence>
<reference evidence="7 8" key="1">
    <citation type="submission" date="2018-06" db="EMBL/GenBank/DDBJ databases">
        <title>Genomic Encyclopedia of Archaeal and Bacterial Type Strains, Phase II (KMG-II): from individual species to whole genera.</title>
        <authorList>
            <person name="Goeker M."/>
        </authorList>
    </citation>
    <scope>NUCLEOTIDE SEQUENCE [LARGE SCALE GENOMIC DNA]</scope>
    <source>
        <strain evidence="7 8">DSM 22009</strain>
    </source>
</reference>
<dbReference type="EMBL" id="QKZL01000017">
    <property type="protein sequence ID" value="PZX13668.1"/>
    <property type="molecule type" value="Genomic_DNA"/>
</dbReference>
<dbReference type="Pfam" id="PF00005">
    <property type="entry name" value="ABC_tran"/>
    <property type="match status" value="1"/>
</dbReference>
<dbReference type="CDD" id="cd03257">
    <property type="entry name" value="ABC_NikE_OppD_transporters"/>
    <property type="match status" value="1"/>
</dbReference>
<dbReference type="SMART" id="SM00382">
    <property type="entry name" value="AAA"/>
    <property type="match status" value="1"/>
</dbReference>
<keyword evidence="3" id="KW-0813">Transport</keyword>
<dbReference type="PANTHER" id="PTHR43776:SF7">
    <property type="entry name" value="D,D-DIPEPTIDE TRANSPORT ATP-BINDING PROTEIN DDPF-RELATED"/>
    <property type="match status" value="1"/>
</dbReference>
<dbReference type="PANTHER" id="PTHR43776">
    <property type="entry name" value="TRANSPORT ATP-BINDING PROTEIN"/>
    <property type="match status" value="1"/>
</dbReference>
<evidence type="ECO:0000256" key="2">
    <source>
        <dbReference type="ARBA" id="ARBA00005417"/>
    </source>
</evidence>
<comment type="caution">
    <text evidence="7">The sequence shown here is derived from an EMBL/GenBank/DDBJ whole genome shotgun (WGS) entry which is preliminary data.</text>
</comment>
<dbReference type="InterPro" id="IPR013563">
    <property type="entry name" value="Oligopep_ABC_C"/>
</dbReference>
<keyword evidence="4" id="KW-0547">Nucleotide-binding</keyword>
<dbReference type="AlphaFoldDB" id="A0A2W7N0L9"/>
<dbReference type="RefSeq" id="WP_111538289.1">
    <property type="nucleotide sequence ID" value="NZ_QKZL01000017.1"/>
</dbReference>
<dbReference type="NCBIfam" id="TIGR01727">
    <property type="entry name" value="oligo_HPY"/>
    <property type="match status" value="1"/>
</dbReference>
<dbReference type="PROSITE" id="PS50893">
    <property type="entry name" value="ABC_TRANSPORTER_2"/>
    <property type="match status" value="1"/>
</dbReference>
<accession>A0A2W7N0L9</accession>
<evidence type="ECO:0000313" key="7">
    <source>
        <dbReference type="EMBL" id="PZX13668.1"/>
    </source>
</evidence>
<keyword evidence="8" id="KW-1185">Reference proteome</keyword>
<dbReference type="InterPro" id="IPR003439">
    <property type="entry name" value="ABC_transporter-like_ATP-bd"/>
</dbReference>
<dbReference type="InterPro" id="IPR003593">
    <property type="entry name" value="AAA+_ATPase"/>
</dbReference>
<evidence type="ECO:0000313" key="8">
    <source>
        <dbReference type="Proteomes" id="UP000248916"/>
    </source>
</evidence>
<dbReference type="Pfam" id="PF08352">
    <property type="entry name" value="oligo_HPY"/>
    <property type="match status" value="1"/>
</dbReference>
<name>A0A2W7N0L9_9RHOB</name>
<evidence type="ECO:0000256" key="5">
    <source>
        <dbReference type="ARBA" id="ARBA00022840"/>
    </source>
</evidence>
<evidence type="ECO:0000256" key="3">
    <source>
        <dbReference type="ARBA" id="ARBA00022448"/>
    </source>
</evidence>
<evidence type="ECO:0000259" key="6">
    <source>
        <dbReference type="PROSITE" id="PS50893"/>
    </source>
</evidence>
<comment type="similarity">
    <text evidence="2">Belongs to the ABC transporter superfamily.</text>
</comment>
<organism evidence="7 8">
    <name type="scientific">Palleronia aestuarii</name>
    <dbReference type="NCBI Taxonomy" id="568105"/>
    <lineage>
        <taxon>Bacteria</taxon>
        <taxon>Pseudomonadati</taxon>
        <taxon>Pseudomonadota</taxon>
        <taxon>Alphaproteobacteria</taxon>
        <taxon>Rhodobacterales</taxon>
        <taxon>Roseobacteraceae</taxon>
        <taxon>Palleronia</taxon>
    </lineage>
</organism>
<dbReference type="PROSITE" id="PS00211">
    <property type="entry name" value="ABC_TRANSPORTER_1"/>
    <property type="match status" value="1"/>
</dbReference>
<dbReference type="InterPro" id="IPR017871">
    <property type="entry name" value="ABC_transporter-like_CS"/>
</dbReference>